<feature type="chain" id="PRO_5030875564" description="Apple domain-containing protein" evidence="1">
    <location>
        <begin position="24"/>
        <end position="278"/>
    </location>
</feature>
<proteinExistence type="predicted"/>
<feature type="domain" description="Apple" evidence="2">
    <location>
        <begin position="218"/>
        <end position="251"/>
    </location>
</feature>
<accession>A0A7S1QHF5</accession>
<evidence type="ECO:0000259" key="2">
    <source>
        <dbReference type="Pfam" id="PF00024"/>
    </source>
</evidence>
<dbReference type="EMBL" id="HBGE01041341">
    <property type="protein sequence ID" value="CAD9136847.1"/>
    <property type="molecule type" value="Transcribed_RNA"/>
</dbReference>
<dbReference type="Pfam" id="PF00024">
    <property type="entry name" value="PAN_1"/>
    <property type="match status" value="1"/>
</dbReference>
<dbReference type="InterPro" id="IPR003609">
    <property type="entry name" value="Pan_app"/>
</dbReference>
<gene>
    <name evidence="3" type="ORF">ACAT0790_LOCUS24946</name>
</gene>
<sequence>MAHSSALALVLAVAQVAFVPGEALDQAFMLQQTAQMCSRFLEAPAAALEAALRPESQSALKLEVGSRVEIMIENGRMAGKWVPASIDRERSPGFYDVRVEIGPSSCYLSVLPGLRSQLLRRPASSAGYDKVLRFYSESQVEAKQAVDGLEFDAQKRVRERLLAKGMSKQAVKAKMEEMEKSMQRKKAAHASCPPGYAAAVGDVRGGNQFSHNATELNKQDAIALCAEDCSKRDACKSFEWSPGSKVCNLNRVPEPDRAAPFLDYIFCKRAKTQDVIRA</sequence>
<protein>
    <recommendedName>
        <fullName evidence="2">Apple domain-containing protein</fullName>
    </recommendedName>
</protein>
<organism evidence="3">
    <name type="scientific">Alexandrium catenella</name>
    <name type="common">Red tide dinoflagellate</name>
    <name type="synonym">Gonyaulax catenella</name>
    <dbReference type="NCBI Taxonomy" id="2925"/>
    <lineage>
        <taxon>Eukaryota</taxon>
        <taxon>Sar</taxon>
        <taxon>Alveolata</taxon>
        <taxon>Dinophyceae</taxon>
        <taxon>Gonyaulacales</taxon>
        <taxon>Pyrocystaceae</taxon>
        <taxon>Alexandrium</taxon>
    </lineage>
</organism>
<reference evidence="3" key="1">
    <citation type="submission" date="2021-01" db="EMBL/GenBank/DDBJ databases">
        <authorList>
            <person name="Corre E."/>
            <person name="Pelletier E."/>
            <person name="Niang G."/>
            <person name="Scheremetjew M."/>
            <person name="Finn R."/>
            <person name="Kale V."/>
            <person name="Holt S."/>
            <person name="Cochrane G."/>
            <person name="Meng A."/>
            <person name="Brown T."/>
            <person name="Cohen L."/>
        </authorList>
    </citation>
    <scope>NUCLEOTIDE SEQUENCE</scope>
    <source>
        <strain evidence="3">OF101</strain>
    </source>
</reference>
<keyword evidence="1" id="KW-0732">Signal</keyword>
<evidence type="ECO:0000313" key="3">
    <source>
        <dbReference type="EMBL" id="CAD9136847.1"/>
    </source>
</evidence>
<name>A0A7S1QHF5_ALECA</name>
<dbReference type="AlphaFoldDB" id="A0A7S1QHF5"/>
<feature type="signal peptide" evidence="1">
    <location>
        <begin position="1"/>
        <end position="23"/>
    </location>
</feature>
<evidence type="ECO:0000256" key="1">
    <source>
        <dbReference type="SAM" id="SignalP"/>
    </source>
</evidence>